<dbReference type="CDD" id="cd06261">
    <property type="entry name" value="TM_PBP2"/>
    <property type="match status" value="1"/>
</dbReference>
<dbReference type="Gene3D" id="1.10.3720.10">
    <property type="entry name" value="MetI-like"/>
    <property type="match status" value="1"/>
</dbReference>
<dbReference type="InterPro" id="IPR000515">
    <property type="entry name" value="MetI-like"/>
</dbReference>
<evidence type="ECO:0000259" key="9">
    <source>
        <dbReference type="PROSITE" id="PS50928"/>
    </source>
</evidence>
<dbReference type="PANTHER" id="PTHR32243:SF18">
    <property type="entry name" value="INNER MEMBRANE ABC TRANSPORTER PERMEASE PROTEIN YCJP"/>
    <property type="match status" value="1"/>
</dbReference>
<keyword evidence="4 7" id="KW-0812">Transmembrane</keyword>
<comment type="subcellular location">
    <subcellularLocation>
        <location evidence="1 7">Cell membrane</location>
        <topology evidence="1 7">Multi-pass membrane protein</topology>
    </subcellularLocation>
</comment>
<keyword evidence="11" id="KW-1185">Reference proteome</keyword>
<organism evidence="10 11">
    <name type="scientific">Brachybacterium sacelli</name>
    <dbReference type="NCBI Taxonomy" id="173364"/>
    <lineage>
        <taxon>Bacteria</taxon>
        <taxon>Bacillati</taxon>
        <taxon>Actinomycetota</taxon>
        <taxon>Actinomycetes</taxon>
        <taxon>Micrococcales</taxon>
        <taxon>Dermabacteraceae</taxon>
        <taxon>Brachybacterium</taxon>
    </lineage>
</organism>
<feature type="transmembrane region" description="Helical" evidence="7">
    <location>
        <begin position="140"/>
        <end position="165"/>
    </location>
</feature>
<name>A0ABS4WZ13_9MICO</name>
<evidence type="ECO:0000256" key="6">
    <source>
        <dbReference type="ARBA" id="ARBA00023136"/>
    </source>
</evidence>
<gene>
    <name evidence="10" type="ORF">JOF43_001394</name>
</gene>
<feature type="region of interest" description="Disordered" evidence="8">
    <location>
        <begin position="1"/>
        <end position="33"/>
    </location>
</feature>
<comment type="similarity">
    <text evidence="7">Belongs to the binding-protein-dependent transport system permease family.</text>
</comment>
<evidence type="ECO:0000256" key="2">
    <source>
        <dbReference type="ARBA" id="ARBA00022448"/>
    </source>
</evidence>
<feature type="transmembrane region" description="Helical" evidence="7">
    <location>
        <begin position="215"/>
        <end position="240"/>
    </location>
</feature>
<evidence type="ECO:0000256" key="4">
    <source>
        <dbReference type="ARBA" id="ARBA00022692"/>
    </source>
</evidence>
<evidence type="ECO:0000256" key="8">
    <source>
        <dbReference type="SAM" id="MobiDB-lite"/>
    </source>
</evidence>
<proteinExistence type="inferred from homology"/>
<feature type="transmembrane region" description="Helical" evidence="7">
    <location>
        <begin position="107"/>
        <end position="128"/>
    </location>
</feature>
<dbReference type="InterPro" id="IPR050901">
    <property type="entry name" value="BP-dep_ABC_trans_perm"/>
</dbReference>
<feature type="domain" description="ABC transmembrane type-1" evidence="9">
    <location>
        <begin position="103"/>
        <end position="293"/>
    </location>
</feature>
<dbReference type="PROSITE" id="PS50928">
    <property type="entry name" value="ABC_TM1"/>
    <property type="match status" value="1"/>
</dbReference>
<dbReference type="PANTHER" id="PTHR32243">
    <property type="entry name" value="MALTOSE TRANSPORT SYSTEM PERMEASE-RELATED"/>
    <property type="match status" value="1"/>
</dbReference>
<evidence type="ECO:0000256" key="5">
    <source>
        <dbReference type="ARBA" id="ARBA00022989"/>
    </source>
</evidence>
<comment type="caution">
    <text evidence="10">The sequence shown here is derived from an EMBL/GenBank/DDBJ whole genome shotgun (WGS) entry which is preliminary data.</text>
</comment>
<dbReference type="SUPFAM" id="SSF161098">
    <property type="entry name" value="MetI-like"/>
    <property type="match status" value="1"/>
</dbReference>
<dbReference type="EMBL" id="JAGIOD010000001">
    <property type="protein sequence ID" value="MBP2381437.1"/>
    <property type="molecule type" value="Genomic_DNA"/>
</dbReference>
<evidence type="ECO:0000256" key="1">
    <source>
        <dbReference type="ARBA" id="ARBA00004651"/>
    </source>
</evidence>
<keyword evidence="5 7" id="KW-1133">Transmembrane helix</keyword>
<accession>A0ABS4WZ13</accession>
<dbReference type="Proteomes" id="UP001519290">
    <property type="component" value="Unassembled WGS sequence"/>
</dbReference>
<protein>
    <submittedName>
        <fullName evidence="10">Multiple sugar transport system permease protein</fullName>
    </submittedName>
</protein>
<evidence type="ECO:0000313" key="10">
    <source>
        <dbReference type="EMBL" id="MBP2381437.1"/>
    </source>
</evidence>
<evidence type="ECO:0000256" key="3">
    <source>
        <dbReference type="ARBA" id="ARBA00022475"/>
    </source>
</evidence>
<feature type="transmembrane region" description="Helical" evidence="7">
    <location>
        <begin position="42"/>
        <end position="68"/>
    </location>
</feature>
<keyword evidence="2 7" id="KW-0813">Transport</keyword>
<dbReference type="RefSeq" id="WP_209900582.1">
    <property type="nucleotide sequence ID" value="NZ_BAAAJW010000002.1"/>
</dbReference>
<keyword evidence="10" id="KW-0762">Sugar transport</keyword>
<dbReference type="Pfam" id="PF00528">
    <property type="entry name" value="BPD_transp_1"/>
    <property type="match status" value="1"/>
</dbReference>
<feature type="transmembrane region" description="Helical" evidence="7">
    <location>
        <begin position="171"/>
        <end position="194"/>
    </location>
</feature>
<dbReference type="InterPro" id="IPR035906">
    <property type="entry name" value="MetI-like_sf"/>
</dbReference>
<sequence>MTALASPGPETPRPETTAPRDAGTVPRGRRGRRGRPRLASTIVHRAIVALLILYLTVPFGWLVVYSIYPSSNLRSTRMDFSLGDITLGEYASLLSDSSFVVPIRNSLFVATATTIICMILGSLCAYVFARFRFRGQQTLLLSMMAVQAIPAVVLAVPLFVLLRAFGLYDSLLGMILTYTAFILPLVIWMMVSFFESIPVNLEKAARVDGCTRLGIVRRVVLPLSGPGFAATSIFAFITAWSDFFLAKVLTSNTTPLLSVRTASFQGLFAMDYTAAATAGVITALPVLVLALLAQKWIVQGITEGAVKG</sequence>
<reference evidence="10 11" key="1">
    <citation type="submission" date="2021-03" db="EMBL/GenBank/DDBJ databases">
        <title>Sequencing the genomes of 1000 actinobacteria strains.</title>
        <authorList>
            <person name="Klenk H.-P."/>
        </authorList>
    </citation>
    <scope>NUCLEOTIDE SEQUENCE [LARGE SCALE GENOMIC DNA]</scope>
    <source>
        <strain evidence="10 11">DSM 14566</strain>
    </source>
</reference>
<keyword evidence="6 7" id="KW-0472">Membrane</keyword>
<keyword evidence="3" id="KW-1003">Cell membrane</keyword>
<evidence type="ECO:0000313" key="11">
    <source>
        <dbReference type="Proteomes" id="UP001519290"/>
    </source>
</evidence>
<evidence type="ECO:0000256" key="7">
    <source>
        <dbReference type="RuleBase" id="RU363032"/>
    </source>
</evidence>
<feature type="transmembrane region" description="Helical" evidence="7">
    <location>
        <begin position="272"/>
        <end position="293"/>
    </location>
</feature>